<dbReference type="SUPFAM" id="SSF48452">
    <property type="entry name" value="TPR-like"/>
    <property type="match status" value="2"/>
</dbReference>
<evidence type="ECO:0000256" key="5">
    <source>
        <dbReference type="SAM" id="Coils"/>
    </source>
</evidence>
<dbReference type="PANTHER" id="PTHR16193">
    <property type="entry name" value="TETRATRICOPEPTIDE REPEAT PROTEIN 27"/>
    <property type="match status" value="1"/>
</dbReference>
<proteinExistence type="inferred from homology"/>
<dbReference type="InterPro" id="IPR044244">
    <property type="entry name" value="TTC27/Emw1"/>
</dbReference>
<evidence type="ECO:0000256" key="3">
    <source>
        <dbReference type="ARBA" id="ARBA00024020"/>
    </source>
</evidence>
<dbReference type="SMART" id="SM00028">
    <property type="entry name" value="TPR"/>
    <property type="match status" value="4"/>
</dbReference>
<keyword evidence="7" id="KW-1185">Reference proteome</keyword>
<reference evidence="6" key="1">
    <citation type="submission" date="2021-10" db="EMBL/GenBank/DDBJ databases">
        <title>Tropical sea cucumber genome reveals ecological adaptation and Cuvierian tubules defense mechanism.</title>
        <authorList>
            <person name="Chen T."/>
        </authorList>
    </citation>
    <scope>NUCLEOTIDE SEQUENCE</scope>
    <source>
        <strain evidence="6">Nanhai2018</strain>
        <tissue evidence="6">Muscle</tissue>
    </source>
</reference>
<dbReference type="PROSITE" id="PS50005">
    <property type="entry name" value="TPR"/>
    <property type="match status" value="3"/>
</dbReference>
<dbReference type="Proteomes" id="UP001152320">
    <property type="component" value="Chromosome 3"/>
</dbReference>
<dbReference type="InterPro" id="IPR019734">
    <property type="entry name" value="TPR_rpt"/>
</dbReference>
<evidence type="ECO:0000256" key="4">
    <source>
        <dbReference type="PROSITE-ProRule" id="PRU00339"/>
    </source>
</evidence>
<accession>A0A9Q1CFG1</accession>
<feature type="repeat" description="TPR" evidence="4">
    <location>
        <begin position="563"/>
        <end position="596"/>
    </location>
</feature>
<dbReference type="AlphaFoldDB" id="A0A9Q1CFG1"/>
<comment type="caution">
    <text evidence="6">The sequence shown here is derived from an EMBL/GenBank/DDBJ whole genome shotgun (WGS) entry which is preliminary data.</text>
</comment>
<feature type="repeat" description="TPR" evidence="4">
    <location>
        <begin position="597"/>
        <end position="630"/>
    </location>
</feature>
<evidence type="ECO:0000256" key="1">
    <source>
        <dbReference type="ARBA" id="ARBA00022737"/>
    </source>
</evidence>
<feature type="repeat" description="TPR" evidence="4">
    <location>
        <begin position="529"/>
        <end position="562"/>
    </location>
</feature>
<keyword evidence="5" id="KW-0175">Coiled coil</keyword>
<evidence type="ECO:0000313" key="6">
    <source>
        <dbReference type="EMBL" id="KAJ8044433.1"/>
    </source>
</evidence>
<feature type="coiled-coil region" evidence="5">
    <location>
        <begin position="815"/>
        <end position="842"/>
    </location>
</feature>
<protein>
    <submittedName>
        <fullName evidence="6">Tetratricopeptide repeat protein 27</fullName>
    </submittedName>
</protein>
<dbReference type="OrthoDB" id="1936594at2759"/>
<dbReference type="EMBL" id="JAIZAY010000003">
    <property type="protein sequence ID" value="KAJ8044433.1"/>
    <property type="molecule type" value="Genomic_DNA"/>
</dbReference>
<dbReference type="Pfam" id="PF13181">
    <property type="entry name" value="TPR_8"/>
    <property type="match status" value="3"/>
</dbReference>
<dbReference type="Gene3D" id="1.25.40.10">
    <property type="entry name" value="Tetratricopeptide repeat domain"/>
    <property type="match status" value="1"/>
</dbReference>
<evidence type="ECO:0000313" key="7">
    <source>
        <dbReference type="Proteomes" id="UP001152320"/>
    </source>
</evidence>
<gene>
    <name evidence="6" type="ORF">HOLleu_07178</name>
</gene>
<keyword evidence="2 4" id="KW-0802">TPR repeat</keyword>
<keyword evidence="1" id="KW-0677">Repeat</keyword>
<sequence length="843" mass="97418">MFPEELYILSRGIFGKLPSNLPEVRLLCEGDYQSILKSEAAKCILHLEDGQSISISSYKDVIYKNVKDFLDNSPNQDDQQKRLFQVLCFGISCLELFIQNNWTGPGSDIKPSDILPSCWTPEEKHDVKPYKYHLPFPQLKEVKKFTTESLNQEDATIYSLCTHPEFMLLASYILVESSTAWSSLESLDWWSLRCLWFHQKILDDRCPLLYEKIMERRDKMIKKTDLLSKEESGYLPLLFHLECIHVCQYYYHFQEAEVHLSTAKKLAGLEVDLTGALGKRTRFQTEDRAQLFLKVERTEGSGSGFQEDPIPGLPKDLQLDDDTILNHINFKDTGIDEIPKLSGIEQALIISLCLEHKRKCPKDALLNEELAPFVVSVLRQPQYWSIQTQALAVRCQLEKEKRRTVERAMMQMQTLVDGFHDKTCPTNHRMKFIYAANLPPRWAMEKELAGLFISLGSTSAALEVFHRLQLWEDVVECYKRLEKPEKAIRIIQEQLAEKETVLMWCLLGDVTRKKEHYETAWELSNHKSARAQRSLGMYYLREKDYDKCIESMEKSLDRNFLQYGAWFTLGFAALEAKRYETAAKAYRKCVTIEIDNFEAWNNLGHVSIKLNQKDKAFTAFKEALKCNYENWKVWENYLVISVQVGQFSEAIRAYQRMIDLKDKFVDEEILGILARVVSENIPDCTGKPGSEFKDKVAKLFGHLTSKVTNNAKVWELYAQVHGNCQSTDEQTTSKALHFLQNSHRLLTQGKEWFKDETQIKEILQLTQRLSEGYINYSSIVSSTSEAIQSLSSAKLMLKGIIAKCKQSSENLPEIWEAFQSEIADLEERLKSVQELITEKRGLT</sequence>
<dbReference type="InterPro" id="IPR011990">
    <property type="entry name" value="TPR-like_helical_dom_sf"/>
</dbReference>
<dbReference type="PANTHER" id="PTHR16193:SF0">
    <property type="entry name" value="TETRATRICOPEPTIDE REPEAT PROTEIN 27"/>
    <property type="match status" value="1"/>
</dbReference>
<name>A0A9Q1CFG1_HOLLE</name>
<comment type="similarity">
    <text evidence="3">Belongs to the TTC27 family.</text>
</comment>
<organism evidence="6 7">
    <name type="scientific">Holothuria leucospilota</name>
    <name type="common">Black long sea cucumber</name>
    <name type="synonym">Mertensiothuria leucospilota</name>
    <dbReference type="NCBI Taxonomy" id="206669"/>
    <lineage>
        <taxon>Eukaryota</taxon>
        <taxon>Metazoa</taxon>
        <taxon>Echinodermata</taxon>
        <taxon>Eleutherozoa</taxon>
        <taxon>Echinozoa</taxon>
        <taxon>Holothuroidea</taxon>
        <taxon>Aspidochirotacea</taxon>
        <taxon>Aspidochirotida</taxon>
        <taxon>Holothuriidae</taxon>
        <taxon>Holothuria</taxon>
    </lineage>
</organism>
<evidence type="ECO:0000256" key="2">
    <source>
        <dbReference type="ARBA" id="ARBA00022803"/>
    </source>
</evidence>